<dbReference type="Proteomes" id="UP000652847">
    <property type="component" value="Unassembled WGS sequence"/>
</dbReference>
<evidence type="ECO:0000256" key="1">
    <source>
        <dbReference type="ARBA" id="ARBA00008520"/>
    </source>
</evidence>
<dbReference type="InterPro" id="IPR006061">
    <property type="entry name" value="SBP_1_CS"/>
</dbReference>
<dbReference type="EMBL" id="JACOOT010000036">
    <property type="protein sequence ID" value="MBC5652442.1"/>
    <property type="molecule type" value="Genomic_DNA"/>
</dbReference>
<dbReference type="GO" id="GO:0055085">
    <property type="term" value="P:transmembrane transport"/>
    <property type="evidence" value="ECO:0007669"/>
    <property type="project" value="InterPro"/>
</dbReference>
<dbReference type="RefSeq" id="WP_186901765.1">
    <property type="nucleotide sequence ID" value="NZ_JACOOT010000036.1"/>
</dbReference>
<dbReference type="PROSITE" id="PS01037">
    <property type="entry name" value="SBP_BACTERIAL_1"/>
    <property type="match status" value="1"/>
</dbReference>
<evidence type="ECO:0000313" key="4">
    <source>
        <dbReference type="EMBL" id="MBC5652442.1"/>
    </source>
</evidence>
<dbReference type="Pfam" id="PF01547">
    <property type="entry name" value="SBP_bac_1"/>
    <property type="match status" value="1"/>
</dbReference>
<reference evidence="4 5" key="1">
    <citation type="submission" date="2020-08" db="EMBL/GenBank/DDBJ databases">
        <title>Genome public.</title>
        <authorList>
            <person name="Liu C."/>
            <person name="Sun Q."/>
        </authorList>
    </citation>
    <scope>NUCLEOTIDE SEQUENCE [LARGE SCALE GENOMIC DNA]</scope>
    <source>
        <strain evidence="4 5">BX17</strain>
    </source>
</reference>
<sequence length="426" mass="49061">MKRNLKIFLLIAVCAITGICMLCVREENKKQQIHSVKKEEKETLVFLTSKRETRHIFEKIIADFNESQDDIYVELMAVPNPEQELQIRAIQGEFPDIVEFIGAQKDDLVKYVKGGYLQKLDDFSATHCVNEHFLEKLKILNGTYVLPLSVNYRGIFYNKRMLEKDGYQIPSTYAELIHTMKQIKKAGKLPIVFADKDSWTIHQGWDAIDMSSRGSQNNLFQNVLNGTTVLYEDPIALDSTRKFLEIRQYGQKQTINTGYDEAVKKFAKGEAYMFLQGNWAYPIIKKINPYMDLLFMPFPTYNENQARVVVKIDATLGVSASCKHPEAAEKFLDYLFSKNVSEYYADQAGAYSCIKSVDVADNYAKVFTDSIRSGEFFLEEFAYESEKSNARDALFQNLTSSPQTYTERTFLKEWNDLLILQKGAWV</sequence>
<comment type="caution">
    <text evidence="4">The sequence shown here is derived from an EMBL/GenBank/DDBJ whole genome shotgun (WGS) entry which is preliminary data.</text>
</comment>
<dbReference type="InterPro" id="IPR006059">
    <property type="entry name" value="SBP"/>
</dbReference>
<dbReference type="PANTHER" id="PTHR43649">
    <property type="entry name" value="ARABINOSE-BINDING PROTEIN-RELATED"/>
    <property type="match status" value="1"/>
</dbReference>
<keyword evidence="2" id="KW-0813">Transport</keyword>
<dbReference type="AlphaFoldDB" id="A0A8I0AIF7"/>
<dbReference type="Gene3D" id="3.40.190.10">
    <property type="entry name" value="Periplasmic binding protein-like II"/>
    <property type="match status" value="2"/>
</dbReference>
<proteinExistence type="inferred from homology"/>
<evidence type="ECO:0000256" key="2">
    <source>
        <dbReference type="ARBA" id="ARBA00022448"/>
    </source>
</evidence>
<keyword evidence="3" id="KW-0732">Signal</keyword>
<evidence type="ECO:0000313" key="5">
    <source>
        <dbReference type="Proteomes" id="UP000652847"/>
    </source>
</evidence>
<gene>
    <name evidence="4" type="ORF">H8S54_15350</name>
</gene>
<accession>A0A8I0AIF7</accession>
<dbReference type="InterPro" id="IPR050490">
    <property type="entry name" value="Bact_solute-bd_prot1"/>
</dbReference>
<comment type="similarity">
    <text evidence="1">Belongs to the bacterial solute-binding protein 1 family.</text>
</comment>
<name>A0A8I0AIF7_9FIRM</name>
<dbReference type="SUPFAM" id="SSF53850">
    <property type="entry name" value="Periplasmic binding protein-like II"/>
    <property type="match status" value="1"/>
</dbReference>
<organism evidence="4 5">
    <name type="scientific">Blautia segnis</name>
    <dbReference type="NCBI Taxonomy" id="2763030"/>
    <lineage>
        <taxon>Bacteria</taxon>
        <taxon>Bacillati</taxon>
        <taxon>Bacillota</taxon>
        <taxon>Clostridia</taxon>
        <taxon>Lachnospirales</taxon>
        <taxon>Lachnospiraceae</taxon>
        <taxon>Blautia</taxon>
    </lineage>
</organism>
<keyword evidence="5" id="KW-1185">Reference proteome</keyword>
<evidence type="ECO:0000256" key="3">
    <source>
        <dbReference type="ARBA" id="ARBA00022729"/>
    </source>
</evidence>
<protein>
    <submittedName>
        <fullName evidence="4">Carbohydrate ABC transporter substrate-binding protein</fullName>
    </submittedName>
</protein>